<evidence type="ECO:0000256" key="3">
    <source>
        <dbReference type="ARBA" id="ARBA00022723"/>
    </source>
</evidence>
<evidence type="ECO:0000313" key="11">
    <source>
        <dbReference type="EMBL" id="CAH3035654.1"/>
    </source>
</evidence>
<feature type="domain" description="CS" evidence="10">
    <location>
        <begin position="47"/>
        <end position="149"/>
    </location>
</feature>
<dbReference type="CDD" id="cd06466">
    <property type="entry name" value="p23_CS_SGT1_like"/>
    <property type="match status" value="1"/>
</dbReference>
<comment type="caution">
    <text evidence="11">The sequence shown here is derived from an EMBL/GenBank/DDBJ whole genome shotgun (WGS) entry which is preliminary data.</text>
</comment>
<dbReference type="PROSITE" id="PS51203">
    <property type="entry name" value="CS"/>
    <property type="match status" value="1"/>
</dbReference>
<dbReference type="SUPFAM" id="SSF49764">
    <property type="entry name" value="HSP20-like chaperones"/>
    <property type="match status" value="1"/>
</dbReference>
<feature type="region of interest" description="Disordered" evidence="7">
    <location>
        <begin position="1"/>
        <end position="38"/>
    </location>
</feature>
<reference evidence="11 12" key="1">
    <citation type="submission" date="2022-05" db="EMBL/GenBank/DDBJ databases">
        <authorList>
            <consortium name="Genoscope - CEA"/>
            <person name="William W."/>
        </authorList>
    </citation>
    <scope>NUCLEOTIDE SEQUENCE [LARGE SCALE GENOMIC DNA]</scope>
</reference>
<dbReference type="Gene3D" id="6.10.140.2220">
    <property type="match status" value="1"/>
</dbReference>
<feature type="region of interest" description="Disordered" evidence="7">
    <location>
        <begin position="299"/>
        <end position="337"/>
    </location>
</feature>
<protein>
    <recommendedName>
        <fullName evidence="2">ubiquitinyl hydrolase 1</fullName>
        <ecNumber evidence="2">3.4.19.12</ecNumber>
    </recommendedName>
</protein>
<keyword evidence="4 6" id="KW-0863">Zinc-finger</keyword>
<dbReference type="Pfam" id="PF01753">
    <property type="entry name" value="zf-MYND"/>
    <property type="match status" value="1"/>
</dbReference>
<dbReference type="InterPro" id="IPR018200">
    <property type="entry name" value="USP_CS"/>
</dbReference>
<dbReference type="CDD" id="cd02674">
    <property type="entry name" value="Peptidase_C19R"/>
    <property type="match status" value="1"/>
</dbReference>
<evidence type="ECO:0000259" key="9">
    <source>
        <dbReference type="PROSITE" id="PS50865"/>
    </source>
</evidence>
<feature type="domain" description="MYND-type" evidence="9">
    <location>
        <begin position="757"/>
        <end position="798"/>
    </location>
</feature>
<dbReference type="InterPro" id="IPR002893">
    <property type="entry name" value="Znf_MYND"/>
</dbReference>
<comment type="catalytic activity">
    <reaction evidence="1">
        <text>Thiol-dependent hydrolysis of ester, thioester, amide, peptide and isopeptide bonds formed by the C-terminal Gly of ubiquitin (a 76-residue protein attached to proteins as an intracellular targeting signal).</text>
        <dbReference type="EC" id="3.4.19.12"/>
    </reaction>
</comment>
<evidence type="ECO:0000256" key="2">
    <source>
        <dbReference type="ARBA" id="ARBA00012759"/>
    </source>
</evidence>
<evidence type="ECO:0000259" key="10">
    <source>
        <dbReference type="PROSITE" id="PS51203"/>
    </source>
</evidence>
<dbReference type="EMBL" id="CALNXK010000004">
    <property type="protein sequence ID" value="CAH3035654.1"/>
    <property type="molecule type" value="Genomic_DNA"/>
</dbReference>
<dbReference type="PROSITE" id="PS00973">
    <property type="entry name" value="USP_2"/>
    <property type="match status" value="1"/>
</dbReference>
<dbReference type="InterPro" id="IPR028889">
    <property type="entry name" value="USP"/>
</dbReference>
<dbReference type="InterPro" id="IPR008978">
    <property type="entry name" value="HSP20-like_chaperone"/>
</dbReference>
<dbReference type="PROSITE" id="PS01360">
    <property type="entry name" value="ZF_MYND_1"/>
    <property type="match status" value="1"/>
</dbReference>
<name>A0ABN8MU86_9CNID</name>
<feature type="compositionally biased region" description="Polar residues" evidence="7">
    <location>
        <begin position="313"/>
        <end position="328"/>
    </location>
</feature>
<gene>
    <name evidence="11" type="ORF">PLOB_00030904</name>
</gene>
<evidence type="ECO:0000256" key="7">
    <source>
        <dbReference type="SAM" id="MobiDB-lite"/>
    </source>
</evidence>
<keyword evidence="12" id="KW-1185">Reference proteome</keyword>
<dbReference type="Gene3D" id="2.60.40.790">
    <property type="match status" value="1"/>
</dbReference>
<evidence type="ECO:0000256" key="6">
    <source>
        <dbReference type="PROSITE-ProRule" id="PRU00134"/>
    </source>
</evidence>
<accession>A0ABN8MU86</accession>
<feature type="compositionally biased region" description="Pro residues" evidence="7">
    <location>
        <begin position="389"/>
        <end position="399"/>
    </location>
</feature>
<feature type="compositionally biased region" description="Polar residues" evidence="7">
    <location>
        <begin position="252"/>
        <end position="266"/>
    </location>
</feature>
<evidence type="ECO:0000256" key="5">
    <source>
        <dbReference type="ARBA" id="ARBA00022833"/>
    </source>
</evidence>
<feature type="compositionally biased region" description="Basic and acidic residues" evidence="7">
    <location>
        <begin position="223"/>
        <end position="238"/>
    </location>
</feature>
<dbReference type="PANTHER" id="PTHR21646">
    <property type="entry name" value="UBIQUITIN CARBOXYL-TERMINAL HYDROLASE"/>
    <property type="match status" value="1"/>
</dbReference>
<dbReference type="Proteomes" id="UP001159405">
    <property type="component" value="Unassembled WGS sequence"/>
</dbReference>
<dbReference type="SUPFAM" id="SSF144232">
    <property type="entry name" value="HIT/MYND zinc finger-like"/>
    <property type="match status" value="1"/>
</dbReference>
<dbReference type="InterPro" id="IPR001394">
    <property type="entry name" value="Peptidase_C19_UCH"/>
</dbReference>
<evidence type="ECO:0000259" key="8">
    <source>
        <dbReference type="PROSITE" id="PS50235"/>
    </source>
</evidence>
<dbReference type="InterPro" id="IPR007052">
    <property type="entry name" value="CS_dom"/>
</dbReference>
<feature type="region of interest" description="Disordered" evidence="7">
    <location>
        <begin position="356"/>
        <end position="424"/>
    </location>
</feature>
<evidence type="ECO:0000256" key="1">
    <source>
        <dbReference type="ARBA" id="ARBA00000707"/>
    </source>
</evidence>
<feature type="domain" description="USP" evidence="8">
    <location>
        <begin position="464"/>
        <end position="1123"/>
    </location>
</feature>
<dbReference type="Gene3D" id="3.90.70.10">
    <property type="entry name" value="Cysteine proteinases"/>
    <property type="match status" value="2"/>
</dbReference>
<dbReference type="PANTHER" id="PTHR21646:SF74">
    <property type="entry name" value="UBIQUITIN CARBOXYL-TERMINAL HYDROLASE 19"/>
    <property type="match status" value="1"/>
</dbReference>
<dbReference type="PROSITE" id="PS50865">
    <property type="entry name" value="ZF_MYND_2"/>
    <property type="match status" value="1"/>
</dbReference>
<dbReference type="EC" id="3.4.19.12" evidence="2"/>
<evidence type="ECO:0000256" key="4">
    <source>
        <dbReference type="ARBA" id="ARBA00022771"/>
    </source>
</evidence>
<dbReference type="InterPro" id="IPR050185">
    <property type="entry name" value="Ub_carboxyl-term_hydrolase"/>
</dbReference>
<feature type="compositionally biased region" description="Polar residues" evidence="7">
    <location>
        <begin position="844"/>
        <end position="864"/>
    </location>
</feature>
<feature type="compositionally biased region" description="Basic and acidic residues" evidence="7">
    <location>
        <begin position="1"/>
        <end position="12"/>
    </location>
</feature>
<dbReference type="SUPFAM" id="SSF54001">
    <property type="entry name" value="Cysteine proteinases"/>
    <property type="match status" value="1"/>
</dbReference>
<feature type="compositionally biased region" description="Low complexity" evidence="7">
    <location>
        <begin position="356"/>
        <end position="388"/>
    </location>
</feature>
<feature type="compositionally biased region" description="Polar residues" evidence="7">
    <location>
        <begin position="29"/>
        <end position="38"/>
    </location>
</feature>
<proteinExistence type="predicted"/>
<keyword evidence="3" id="KW-0479">Metal-binding</keyword>
<sequence>MAIKCIHADHSSADQQQKHKKSQPEEAQESNLKASEVQASPNETCNLVHLKHDWYDKGDIIVIHLYVKEVNKNLLDVILYEDELQVKFATSHREFLKMYSGTSENTLFSWNLKLRGNVDIVSSRSRLSKAFIELSLKKKIPATRWTGLERPNLSDIKKPATVASDRIFKQLYSATNKDKISHSQETLTNGIHNKLANVECAKASNSKESTNNGSLGNGSGTNTKEEVAKTSPEEKLLSDGDSDPSPSLNSSVADSCNACGSSTVDTENGQFTEECIPSDMDGDNSSEFCDFNAYVQSESTPNSGQLRAKSMHESTNVQQTSSDSLSMENENKNENSVPVCKDATSTAESLVTTFSSLSTSVQPSTSMSTVSSVSSIDLPSTSSSEAAIPLPPPAPPSLPHLPSVRGCGDGQVKTGGVMGGNQNEATHLPFSEAIRAAASKNVGNTRDDYDGLNDSGDGAHTGLTGLDNLGNTCYLNSIVQCLANTRPLRDYFLVNKYEDDINTENPLGSGGKLAVSFAHVMGNLWSGKERSLSPYKLKGIVGEKVCQFKGFMQQDAQEFMAFLLDGLHEDLNRIKKKPYVEEVEGAGKPDAEVANEAWRRYKSRNDSVIVDLFQGQLKSKLTCPVCNKISIKYDPFMNLSVPLPKDQKILPVIIFFKDHKRVPLKVVLKLTQDACVEQLTAAVQRITAIEPRNMRVCEVFGGKFHRTFDRGYSLSSVISSDIIVVYEVLSEEEAAEEVYEVPIVQRTVCARVAPSYCASCYSRPGPGVALRRCTQCWGIGYCNQECQKEHWTTHKKGCKRIPQHIGIPFIASIPASEATFQRLQSIAEEYAKYSVDVRPGEISRQNSLVREGETSSGETSPANDTSEEKDEASSPLQPRDGQPRFYVKPVTAYGEGIVGQEGGRLSDQGSELLDLGRKYLSIDWRNHPRSSGFVIAEEKDLECEEHSSCQTEKISESYSCSLKECLELFTEPETLSQNDAWYCPKCKAHREATKQLSVWRLPEILIIHLKRFSFRNILFKDKITKLVEFPLRGLDMSRFTLGKDDNEDKEGSLYDLFAVANHSGTVNFGHYTAFGRLAEADHPIDGLKTEGLGWRYFDDRSVTETTEERVISKYAYVLFYKRRSSTLSLQTHFEPGATPEELAEIEKLDRVLLEDIDENELD</sequence>
<evidence type="ECO:0000313" key="12">
    <source>
        <dbReference type="Proteomes" id="UP001159405"/>
    </source>
</evidence>
<dbReference type="InterPro" id="IPR038765">
    <property type="entry name" value="Papain-like_cys_pep_sf"/>
</dbReference>
<dbReference type="PROSITE" id="PS50235">
    <property type="entry name" value="USP_3"/>
    <property type="match status" value="1"/>
</dbReference>
<feature type="region of interest" description="Disordered" evidence="7">
    <location>
        <begin position="844"/>
        <end position="884"/>
    </location>
</feature>
<organism evidence="11 12">
    <name type="scientific">Porites lobata</name>
    <dbReference type="NCBI Taxonomy" id="104759"/>
    <lineage>
        <taxon>Eukaryota</taxon>
        <taxon>Metazoa</taxon>
        <taxon>Cnidaria</taxon>
        <taxon>Anthozoa</taxon>
        <taxon>Hexacorallia</taxon>
        <taxon>Scleractinia</taxon>
        <taxon>Fungiina</taxon>
        <taxon>Poritidae</taxon>
        <taxon>Porites</taxon>
    </lineage>
</organism>
<dbReference type="Pfam" id="PF00443">
    <property type="entry name" value="UCH"/>
    <property type="match status" value="1"/>
</dbReference>
<dbReference type="PROSITE" id="PS00972">
    <property type="entry name" value="USP_1"/>
    <property type="match status" value="1"/>
</dbReference>
<feature type="region of interest" description="Disordered" evidence="7">
    <location>
        <begin position="203"/>
        <end position="266"/>
    </location>
</feature>
<keyword evidence="5" id="KW-0862">Zinc</keyword>